<evidence type="ECO:0000256" key="14">
    <source>
        <dbReference type="ARBA" id="ARBA00044143"/>
    </source>
</evidence>
<keyword evidence="6" id="KW-0547">Nucleotide-binding</keyword>
<evidence type="ECO:0000259" key="16">
    <source>
        <dbReference type="PROSITE" id="PS50893"/>
    </source>
</evidence>
<sequence>MALLEVENLDVTYATKQRPPLFAVRNVSFELKAGEFVGLVGESGSGKSTLGNAILQLLLPPGRITAGNVRFEGKDLTSISEEELRQMRWRDFSTVFQSSMNSLNPVTRIEAQFRDVMKEKSDLSNEQIRERTAELLQMVKIDPSFMRFYPHELSGGMKQRVALALKPRFVLLDEPTTGLDVLVQKEIIQNLRELQRQQGFAVLFISHDLGTVLEVSDRILVMYAGEVVEDAPKSGMLKHPIHPYTHGLLGSYADPAAEDVAISYIPGRPPDLTRPPKACPYAPRCPEAIQICRQSAPKLVQMWDGKAACHVAQMQWESREEVRDRGLADGPKLKDAAFSEATSHKALKLEGDEVLRVENIGKVYQRRIGFKKSSVVAVDDVSFNLRAGHVTGLVGQSGSGKTTIARLITGTEHPSSGSIWFGKTQVNNVRGRALHDYRKHVQYVFQDPFSALNPAHTIQYLLMRPLLNYGRVNAARARQQVRDLLETVGLSPAEQFENKRPHQLSGGQRQRVVVARALAPDPDIIIADEPISMLDVSIRAEILQLLDKLVRERRIAMLYITHDLLSARLLSDEILVLHHGKVVEQGTAQNVIRHPSDEYTRLLLEAIPKLESLADSQSL</sequence>
<evidence type="ECO:0000256" key="6">
    <source>
        <dbReference type="ARBA" id="ARBA00022741"/>
    </source>
</evidence>
<evidence type="ECO:0000256" key="3">
    <source>
        <dbReference type="ARBA" id="ARBA00022448"/>
    </source>
</evidence>
<evidence type="ECO:0000256" key="13">
    <source>
        <dbReference type="ARBA" id="ARBA00039098"/>
    </source>
</evidence>
<keyword evidence="10" id="KW-0921">Nickel transport</keyword>
<dbReference type="NCBIfam" id="NF007739">
    <property type="entry name" value="PRK10419.1"/>
    <property type="match status" value="2"/>
</dbReference>
<feature type="domain" description="ABC transporter" evidence="16">
    <location>
        <begin position="355"/>
        <end position="604"/>
    </location>
</feature>
<dbReference type="InterPro" id="IPR003593">
    <property type="entry name" value="AAA+_ATPase"/>
</dbReference>
<dbReference type="GO" id="GO:0016887">
    <property type="term" value="F:ATP hydrolysis activity"/>
    <property type="evidence" value="ECO:0007669"/>
    <property type="project" value="InterPro"/>
</dbReference>
<evidence type="ECO:0000313" key="17">
    <source>
        <dbReference type="EMBL" id="GCE22009.1"/>
    </source>
</evidence>
<dbReference type="EMBL" id="BIFS01000002">
    <property type="protein sequence ID" value="GCE22009.1"/>
    <property type="molecule type" value="Genomic_DNA"/>
</dbReference>
<dbReference type="PANTHER" id="PTHR43297">
    <property type="entry name" value="OLIGOPEPTIDE TRANSPORT ATP-BINDING PROTEIN APPD"/>
    <property type="match status" value="1"/>
</dbReference>
<dbReference type="EC" id="7.2.2.11" evidence="13"/>
<dbReference type="GO" id="GO:0005886">
    <property type="term" value="C:plasma membrane"/>
    <property type="evidence" value="ECO:0007669"/>
    <property type="project" value="UniProtKB-SubCell"/>
</dbReference>
<dbReference type="Gene3D" id="3.40.50.300">
    <property type="entry name" value="P-loop containing nucleotide triphosphate hydrolases"/>
    <property type="match status" value="2"/>
</dbReference>
<evidence type="ECO:0000256" key="7">
    <source>
        <dbReference type="ARBA" id="ARBA00022840"/>
    </source>
</evidence>
<comment type="subcellular location">
    <subcellularLocation>
        <location evidence="1">Cell membrane</location>
        <topology evidence="1">Peripheral membrane protein</topology>
    </subcellularLocation>
</comment>
<dbReference type="InterPro" id="IPR013563">
    <property type="entry name" value="Oligopep_ABC_C"/>
</dbReference>
<dbReference type="Pfam" id="PF08352">
    <property type="entry name" value="oligo_HPY"/>
    <property type="match status" value="2"/>
</dbReference>
<dbReference type="PROSITE" id="PS00211">
    <property type="entry name" value="ABC_TRANSPORTER_1"/>
    <property type="match status" value="1"/>
</dbReference>
<dbReference type="NCBIfam" id="NF008453">
    <property type="entry name" value="PRK11308.1"/>
    <property type="match status" value="2"/>
</dbReference>
<keyword evidence="7 17" id="KW-0067">ATP-binding</keyword>
<dbReference type="InterPro" id="IPR027417">
    <property type="entry name" value="P-loop_NTPase"/>
</dbReference>
<dbReference type="RefSeq" id="WP_126554495.1">
    <property type="nucleotide sequence ID" value="NZ_BIFS01000002.1"/>
</dbReference>
<dbReference type="PANTHER" id="PTHR43297:SF13">
    <property type="entry name" value="NICKEL ABC TRANSPORTER, ATP-BINDING PROTEIN"/>
    <property type="match status" value="1"/>
</dbReference>
<comment type="catalytic activity">
    <reaction evidence="15">
        <text>Ni(2+)(out) + ATP + H2O = Ni(2+)(in) + ADP + phosphate + H(+)</text>
        <dbReference type="Rhea" id="RHEA:15557"/>
        <dbReference type="ChEBI" id="CHEBI:15377"/>
        <dbReference type="ChEBI" id="CHEBI:15378"/>
        <dbReference type="ChEBI" id="CHEBI:30616"/>
        <dbReference type="ChEBI" id="CHEBI:43474"/>
        <dbReference type="ChEBI" id="CHEBI:49786"/>
        <dbReference type="ChEBI" id="CHEBI:456216"/>
        <dbReference type="EC" id="7.2.2.11"/>
    </reaction>
    <physiologicalReaction direction="left-to-right" evidence="15">
        <dbReference type="Rhea" id="RHEA:15558"/>
    </physiologicalReaction>
</comment>
<dbReference type="OrthoDB" id="9802264at2"/>
<evidence type="ECO:0000256" key="1">
    <source>
        <dbReference type="ARBA" id="ARBA00004202"/>
    </source>
</evidence>
<keyword evidence="8" id="KW-1278">Translocase</keyword>
<evidence type="ECO:0000256" key="12">
    <source>
        <dbReference type="ARBA" id="ARBA00038669"/>
    </source>
</evidence>
<keyword evidence="11" id="KW-0472">Membrane</keyword>
<keyword evidence="3" id="KW-0813">Transport</keyword>
<accession>A0A402ASD4</accession>
<dbReference type="SMART" id="SM00382">
    <property type="entry name" value="AAA"/>
    <property type="match status" value="2"/>
</dbReference>
<comment type="similarity">
    <text evidence="2">Belongs to the ABC transporter superfamily.</text>
</comment>
<keyword evidence="4" id="KW-1003">Cell membrane</keyword>
<evidence type="ECO:0000256" key="9">
    <source>
        <dbReference type="ARBA" id="ARBA00023065"/>
    </source>
</evidence>
<name>A0A402ASD4_9CHLR</name>
<keyword evidence="9" id="KW-0406">Ion transport</keyword>
<proteinExistence type="inferred from homology"/>
<comment type="subunit">
    <text evidence="12">The complex is composed of two ATP-binding proteins (NikD and NikE), two transmembrane proteins (NikB and NikC) and a solute-binding protein (NikA).</text>
</comment>
<dbReference type="Pfam" id="PF00005">
    <property type="entry name" value="ABC_tran"/>
    <property type="match status" value="2"/>
</dbReference>
<keyword evidence="18" id="KW-1185">Reference proteome</keyword>
<dbReference type="FunFam" id="3.40.50.300:FF:000016">
    <property type="entry name" value="Oligopeptide ABC transporter ATP-binding component"/>
    <property type="match status" value="1"/>
</dbReference>
<dbReference type="NCBIfam" id="TIGR01727">
    <property type="entry name" value="oligo_HPY"/>
    <property type="match status" value="1"/>
</dbReference>
<evidence type="ECO:0000256" key="15">
    <source>
        <dbReference type="ARBA" id="ARBA00048610"/>
    </source>
</evidence>
<evidence type="ECO:0000256" key="8">
    <source>
        <dbReference type="ARBA" id="ARBA00022967"/>
    </source>
</evidence>
<dbReference type="SUPFAM" id="SSF52540">
    <property type="entry name" value="P-loop containing nucleoside triphosphate hydrolases"/>
    <property type="match status" value="2"/>
</dbReference>
<protein>
    <recommendedName>
        <fullName evidence="14">Nickel import system ATP-binding protein NikD</fullName>
        <ecNumber evidence="13">7.2.2.11</ecNumber>
    </recommendedName>
</protein>
<reference evidence="18" key="1">
    <citation type="submission" date="2018-12" db="EMBL/GenBank/DDBJ databases">
        <title>Tengunoibacter tsumagoiensis gen. nov., sp. nov., Dictyobacter kobayashii sp. nov., D. alpinus sp. nov., and D. joshuensis sp. nov. and description of Dictyobacteraceae fam. nov. within the order Ktedonobacterales isolated from Tengu-no-mugimeshi.</title>
        <authorList>
            <person name="Wang C.M."/>
            <person name="Zheng Y."/>
            <person name="Sakai Y."/>
            <person name="Toyoda A."/>
            <person name="Minakuchi Y."/>
            <person name="Abe K."/>
            <person name="Yokota A."/>
            <person name="Yabe S."/>
        </authorList>
    </citation>
    <scope>NUCLEOTIDE SEQUENCE [LARGE SCALE GENOMIC DNA]</scope>
    <source>
        <strain evidence="18">Uno11</strain>
    </source>
</reference>
<dbReference type="AlphaFoldDB" id="A0A402ASD4"/>
<organism evidence="17 18">
    <name type="scientific">Dictyobacter kobayashii</name>
    <dbReference type="NCBI Taxonomy" id="2014872"/>
    <lineage>
        <taxon>Bacteria</taxon>
        <taxon>Bacillati</taxon>
        <taxon>Chloroflexota</taxon>
        <taxon>Ktedonobacteria</taxon>
        <taxon>Ktedonobacterales</taxon>
        <taxon>Dictyobacteraceae</taxon>
        <taxon>Dictyobacter</taxon>
    </lineage>
</organism>
<evidence type="ECO:0000256" key="11">
    <source>
        <dbReference type="ARBA" id="ARBA00023136"/>
    </source>
</evidence>
<dbReference type="PROSITE" id="PS50893">
    <property type="entry name" value="ABC_TRANSPORTER_2"/>
    <property type="match status" value="2"/>
</dbReference>
<comment type="caution">
    <text evidence="17">The sequence shown here is derived from an EMBL/GenBank/DDBJ whole genome shotgun (WGS) entry which is preliminary data.</text>
</comment>
<evidence type="ECO:0000313" key="18">
    <source>
        <dbReference type="Proteomes" id="UP000287188"/>
    </source>
</evidence>
<dbReference type="GO" id="GO:0015833">
    <property type="term" value="P:peptide transport"/>
    <property type="evidence" value="ECO:0007669"/>
    <property type="project" value="InterPro"/>
</dbReference>
<gene>
    <name evidence="17" type="primary">oppD</name>
    <name evidence="17" type="ORF">KDK_58090</name>
</gene>
<dbReference type="CDD" id="cd03257">
    <property type="entry name" value="ABC_NikE_OppD_transporters"/>
    <property type="match status" value="2"/>
</dbReference>
<keyword evidence="5" id="KW-0533">Nickel</keyword>
<feature type="domain" description="ABC transporter" evidence="16">
    <location>
        <begin position="6"/>
        <end position="249"/>
    </location>
</feature>
<dbReference type="InterPro" id="IPR050388">
    <property type="entry name" value="ABC_Ni/Peptide_Import"/>
</dbReference>
<evidence type="ECO:0000256" key="10">
    <source>
        <dbReference type="ARBA" id="ARBA00023112"/>
    </source>
</evidence>
<evidence type="ECO:0000256" key="4">
    <source>
        <dbReference type="ARBA" id="ARBA00022475"/>
    </source>
</evidence>
<dbReference type="InterPro" id="IPR003439">
    <property type="entry name" value="ABC_transporter-like_ATP-bd"/>
</dbReference>
<evidence type="ECO:0000256" key="2">
    <source>
        <dbReference type="ARBA" id="ARBA00005417"/>
    </source>
</evidence>
<dbReference type="Proteomes" id="UP000287188">
    <property type="component" value="Unassembled WGS sequence"/>
</dbReference>
<dbReference type="GO" id="GO:0015413">
    <property type="term" value="F:ABC-type nickel transporter activity"/>
    <property type="evidence" value="ECO:0007669"/>
    <property type="project" value="UniProtKB-EC"/>
</dbReference>
<dbReference type="GO" id="GO:0005524">
    <property type="term" value="F:ATP binding"/>
    <property type="evidence" value="ECO:0007669"/>
    <property type="project" value="UniProtKB-KW"/>
</dbReference>
<evidence type="ECO:0000256" key="5">
    <source>
        <dbReference type="ARBA" id="ARBA00022596"/>
    </source>
</evidence>
<dbReference type="InterPro" id="IPR017871">
    <property type="entry name" value="ABC_transporter-like_CS"/>
</dbReference>